<dbReference type="Pfam" id="PF03918">
    <property type="entry name" value="CcmH"/>
    <property type="match status" value="1"/>
</dbReference>
<organism evidence="7">
    <name type="scientific">hydrothermal vent metagenome</name>
    <dbReference type="NCBI Taxonomy" id="652676"/>
    <lineage>
        <taxon>unclassified sequences</taxon>
        <taxon>metagenomes</taxon>
        <taxon>ecological metagenomes</taxon>
    </lineage>
</organism>
<dbReference type="InterPro" id="IPR038297">
    <property type="entry name" value="CcmH/CycL/NrfF/Ccl2_sf"/>
</dbReference>
<evidence type="ECO:0000256" key="2">
    <source>
        <dbReference type="ARBA" id="ARBA00022617"/>
    </source>
</evidence>
<name>A0A3B1CG29_9ZZZZ</name>
<sequence length="147" mass="16399">MKAITLAVSFVVVFAFMSGRYIFINSSPDDSIMGVSHSLACPCECPMVLEDCHMSCGLQWKNQIGLKLKSGLVKADIVSYFYKRYGSEAMLTPVQRLAGKWYEVSRGGYPVKDMIIFSLIVLIWTALLYTGLQMAQEKLASLRGTRP</sequence>
<gene>
    <name evidence="7" type="ORF">MNBD_NITROSPINAE02-1203</name>
</gene>
<keyword evidence="3" id="KW-0479">Metal-binding</keyword>
<keyword evidence="4" id="KW-0408">Iron</keyword>
<evidence type="ECO:0000256" key="4">
    <source>
        <dbReference type="ARBA" id="ARBA00023004"/>
    </source>
</evidence>
<keyword evidence="2" id="KW-0349">Heme</keyword>
<feature type="transmembrane region" description="Helical" evidence="5">
    <location>
        <begin position="114"/>
        <end position="132"/>
    </location>
</feature>
<proteinExistence type="inferred from homology"/>
<evidence type="ECO:0000313" key="7">
    <source>
        <dbReference type="EMBL" id="VAX25531.1"/>
    </source>
</evidence>
<keyword evidence="5" id="KW-0472">Membrane</keyword>
<dbReference type="GO" id="GO:0046872">
    <property type="term" value="F:metal ion binding"/>
    <property type="evidence" value="ECO:0007669"/>
    <property type="project" value="UniProtKB-KW"/>
</dbReference>
<protein>
    <recommendedName>
        <fullName evidence="6">CcmH/CycL/Ccl2/NrfF N-terminal domain-containing protein</fullName>
    </recommendedName>
</protein>
<keyword evidence="5" id="KW-0812">Transmembrane</keyword>
<feature type="domain" description="CcmH/CycL/Ccl2/NrfF N-terminal" evidence="6">
    <location>
        <begin position="9"/>
        <end position="95"/>
    </location>
</feature>
<comment type="similarity">
    <text evidence="1">Belongs to the CcmH/CycL/Ccl2/NrfF family.</text>
</comment>
<dbReference type="AlphaFoldDB" id="A0A3B1CG29"/>
<evidence type="ECO:0000256" key="3">
    <source>
        <dbReference type="ARBA" id="ARBA00022723"/>
    </source>
</evidence>
<keyword evidence="5" id="KW-1133">Transmembrane helix</keyword>
<accession>A0A3B1CG29</accession>
<evidence type="ECO:0000256" key="5">
    <source>
        <dbReference type="SAM" id="Phobius"/>
    </source>
</evidence>
<dbReference type="Gene3D" id="1.10.8.640">
    <property type="entry name" value="Cytochrome C biogenesis protein"/>
    <property type="match status" value="1"/>
</dbReference>
<reference evidence="7" key="1">
    <citation type="submission" date="2018-06" db="EMBL/GenBank/DDBJ databases">
        <authorList>
            <person name="Zhirakovskaya E."/>
        </authorList>
    </citation>
    <scope>NUCLEOTIDE SEQUENCE</scope>
</reference>
<evidence type="ECO:0000259" key="6">
    <source>
        <dbReference type="Pfam" id="PF03918"/>
    </source>
</evidence>
<dbReference type="EMBL" id="UOGE01000106">
    <property type="protein sequence ID" value="VAX25531.1"/>
    <property type="molecule type" value="Genomic_DNA"/>
</dbReference>
<evidence type="ECO:0000256" key="1">
    <source>
        <dbReference type="ARBA" id="ARBA00010342"/>
    </source>
</evidence>
<dbReference type="InterPro" id="IPR005616">
    <property type="entry name" value="CcmH/CycL/Ccl2/NrfF_N"/>
</dbReference>